<feature type="compositionally biased region" description="Low complexity" evidence="1">
    <location>
        <begin position="186"/>
        <end position="206"/>
    </location>
</feature>
<name>A0A6C0FCL8_9ZZZZ</name>
<feature type="compositionally biased region" description="Basic residues" evidence="1">
    <location>
        <begin position="207"/>
        <end position="216"/>
    </location>
</feature>
<dbReference type="CDD" id="cd10567">
    <property type="entry name" value="SWIB-MDM2_like"/>
    <property type="match status" value="1"/>
</dbReference>
<dbReference type="PROSITE" id="PS51925">
    <property type="entry name" value="SWIB_MDM2"/>
    <property type="match status" value="1"/>
</dbReference>
<accession>A0A6C0FCL8</accession>
<organism evidence="3">
    <name type="scientific">viral metagenome</name>
    <dbReference type="NCBI Taxonomy" id="1070528"/>
    <lineage>
        <taxon>unclassified sequences</taxon>
        <taxon>metagenomes</taxon>
        <taxon>organismal metagenomes</taxon>
    </lineage>
</organism>
<dbReference type="AlphaFoldDB" id="A0A6C0FCL8"/>
<dbReference type="Gene3D" id="1.10.245.10">
    <property type="entry name" value="SWIB/MDM2 domain"/>
    <property type="match status" value="1"/>
</dbReference>
<dbReference type="SUPFAM" id="SSF47592">
    <property type="entry name" value="SWIB/MDM2 domain"/>
    <property type="match status" value="1"/>
</dbReference>
<dbReference type="InterPro" id="IPR003121">
    <property type="entry name" value="SWIB_MDM2_domain"/>
</dbReference>
<sequence length="216" mass="23529">MSAAPSTDTPATNQSSIDAAPVVSNPIVESIDKILKDYDELATSWKGVLEVVKNNLKETTAIKNALVRVRRDVDKGLRKKSKTTRRIADPNRPTGFKKPIEISIDLAKFLKVEPGTKMSRTDVTKAINIYIKEHDLQNPQAKREFDLNKSPAGKALFKLLNPTGEAAVSYFNLQRWLAPHFPKTPPAEAADAPATPATPATPAAGGARRRAPARKA</sequence>
<dbReference type="PANTHER" id="PTHR13844">
    <property type="entry name" value="SWI/SNF-RELATED MATRIX-ASSOCIATED ACTIN-DEPENDENT REGULATOR OF CHROMATIN SUBFAMILY D"/>
    <property type="match status" value="1"/>
</dbReference>
<feature type="domain" description="DM2" evidence="2">
    <location>
        <begin position="95"/>
        <end position="183"/>
    </location>
</feature>
<reference evidence="3" key="1">
    <citation type="journal article" date="2020" name="Nature">
        <title>Giant virus diversity and host interactions through global metagenomics.</title>
        <authorList>
            <person name="Schulz F."/>
            <person name="Roux S."/>
            <person name="Paez-Espino D."/>
            <person name="Jungbluth S."/>
            <person name="Walsh D.A."/>
            <person name="Denef V.J."/>
            <person name="McMahon K.D."/>
            <person name="Konstantinidis K.T."/>
            <person name="Eloe-Fadrosh E.A."/>
            <person name="Kyrpides N.C."/>
            <person name="Woyke T."/>
        </authorList>
    </citation>
    <scope>NUCLEOTIDE SEQUENCE</scope>
    <source>
        <strain evidence="3">GVMAG-S-ERX556101-89</strain>
    </source>
</reference>
<dbReference type="InterPro" id="IPR019835">
    <property type="entry name" value="SWIB_domain"/>
</dbReference>
<protein>
    <recommendedName>
        <fullName evidence="2">DM2 domain-containing protein</fullName>
    </recommendedName>
</protein>
<evidence type="ECO:0000256" key="1">
    <source>
        <dbReference type="SAM" id="MobiDB-lite"/>
    </source>
</evidence>
<dbReference type="EMBL" id="MN738829">
    <property type="protein sequence ID" value="QHT38373.1"/>
    <property type="molecule type" value="Genomic_DNA"/>
</dbReference>
<evidence type="ECO:0000313" key="3">
    <source>
        <dbReference type="EMBL" id="QHT38373.1"/>
    </source>
</evidence>
<dbReference type="Pfam" id="PF02201">
    <property type="entry name" value="SWIB"/>
    <property type="match status" value="1"/>
</dbReference>
<evidence type="ECO:0000259" key="2">
    <source>
        <dbReference type="PROSITE" id="PS51925"/>
    </source>
</evidence>
<feature type="region of interest" description="Disordered" evidence="1">
    <location>
        <begin position="182"/>
        <end position="216"/>
    </location>
</feature>
<dbReference type="InterPro" id="IPR036885">
    <property type="entry name" value="SWIB_MDM2_dom_sf"/>
</dbReference>
<proteinExistence type="predicted"/>
<dbReference type="SMART" id="SM00151">
    <property type="entry name" value="SWIB"/>
    <property type="match status" value="1"/>
</dbReference>